<keyword evidence="11" id="KW-0732">Signal</keyword>
<dbReference type="InterPro" id="IPR018490">
    <property type="entry name" value="cNMP-bd_dom_sf"/>
</dbReference>
<evidence type="ECO:0000256" key="11">
    <source>
        <dbReference type="SAM" id="SignalP"/>
    </source>
</evidence>
<feature type="transmembrane region" description="Helical" evidence="10">
    <location>
        <begin position="32"/>
        <end position="54"/>
    </location>
</feature>
<keyword evidence="5" id="KW-0406">Ion transport</keyword>
<evidence type="ECO:0000256" key="8">
    <source>
        <dbReference type="ARBA" id="ARBA00023303"/>
    </source>
</evidence>
<dbReference type="EMBL" id="MCFL01000002">
    <property type="protein sequence ID" value="ORZ40971.1"/>
    <property type="molecule type" value="Genomic_DNA"/>
</dbReference>
<dbReference type="Pfam" id="PF00027">
    <property type="entry name" value="cNMP_binding"/>
    <property type="match status" value="1"/>
</dbReference>
<keyword evidence="14" id="KW-1185">Reference proteome</keyword>
<feature type="signal peptide" evidence="11">
    <location>
        <begin position="1"/>
        <end position="22"/>
    </location>
</feature>
<keyword evidence="4 10" id="KW-1133">Transmembrane helix</keyword>
<evidence type="ECO:0000256" key="10">
    <source>
        <dbReference type="SAM" id="Phobius"/>
    </source>
</evidence>
<dbReference type="GO" id="GO:0044877">
    <property type="term" value="F:protein-containing complex binding"/>
    <property type="evidence" value="ECO:0007669"/>
    <property type="project" value="TreeGrafter"/>
</dbReference>
<dbReference type="SUPFAM" id="SSF51206">
    <property type="entry name" value="cAMP-binding domain-like"/>
    <property type="match status" value="1"/>
</dbReference>
<evidence type="ECO:0000313" key="13">
    <source>
        <dbReference type="EMBL" id="ORZ40971.1"/>
    </source>
</evidence>
<reference evidence="13 14" key="1">
    <citation type="submission" date="2016-07" db="EMBL/GenBank/DDBJ databases">
        <title>Pervasive Adenine N6-methylation of Active Genes in Fungi.</title>
        <authorList>
            <consortium name="DOE Joint Genome Institute"/>
            <person name="Mondo S.J."/>
            <person name="Dannebaum R.O."/>
            <person name="Kuo R.C."/>
            <person name="Labutti K."/>
            <person name="Haridas S."/>
            <person name="Kuo A."/>
            <person name="Salamov A."/>
            <person name="Ahrendt S.R."/>
            <person name="Lipzen A."/>
            <person name="Sullivan W."/>
            <person name="Andreopoulos W.B."/>
            <person name="Clum A."/>
            <person name="Lindquist E."/>
            <person name="Daum C."/>
            <person name="Ramamoorthy G.K."/>
            <person name="Gryganskyi A."/>
            <person name="Culley D."/>
            <person name="Magnuson J.K."/>
            <person name="James T.Y."/>
            <person name="O'Malley M.A."/>
            <person name="Stajich J.E."/>
            <person name="Spatafora J.W."/>
            <person name="Visel A."/>
            <person name="Grigoriev I.V."/>
        </authorList>
    </citation>
    <scope>NUCLEOTIDE SEQUENCE [LARGE SCALE GENOMIC DNA]</scope>
    <source>
        <strain evidence="13 14">PL171</strain>
    </source>
</reference>
<dbReference type="OrthoDB" id="2152421at2759"/>
<name>A0A1Y2I4N8_9FUNG</name>
<feature type="compositionally biased region" description="Polar residues" evidence="9">
    <location>
        <begin position="503"/>
        <end position="515"/>
    </location>
</feature>
<dbReference type="PROSITE" id="PS50042">
    <property type="entry name" value="CNMP_BINDING_3"/>
    <property type="match status" value="1"/>
</dbReference>
<keyword evidence="8" id="KW-0407">Ion channel</keyword>
<proteinExistence type="predicted"/>
<comment type="caution">
    <text evidence="13">The sequence shown here is derived from an EMBL/GenBank/DDBJ whole genome shotgun (WGS) entry which is preliminary data.</text>
</comment>
<dbReference type="InterPro" id="IPR018488">
    <property type="entry name" value="cNMP-bd_CS"/>
</dbReference>
<dbReference type="Proteomes" id="UP000193411">
    <property type="component" value="Unassembled WGS sequence"/>
</dbReference>
<evidence type="ECO:0000313" key="14">
    <source>
        <dbReference type="Proteomes" id="UP000193411"/>
    </source>
</evidence>
<dbReference type="SMART" id="SM00100">
    <property type="entry name" value="cNMP"/>
    <property type="match status" value="1"/>
</dbReference>
<organism evidence="13 14">
    <name type="scientific">Catenaria anguillulae PL171</name>
    <dbReference type="NCBI Taxonomy" id="765915"/>
    <lineage>
        <taxon>Eukaryota</taxon>
        <taxon>Fungi</taxon>
        <taxon>Fungi incertae sedis</taxon>
        <taxon>Blastocladiomycota</taxon>
        <taxon>Blastocladiomycetes</taxon>
        <taxon>Blastocladiales</taxon>
        <taxon>Catenariaceae</taxon>
        <taxon>Catenaria</taxon>
    </lineage>
</organism>
<dbReference type="CDD" id="cd00038">
    <property type="entry name" value="CAP_ED"/>
    <property type="match status" value="1"/>
</dbReference>
<evidence type="ECO:0000256" key="3">
    <source>
        <dbReference type="ARBA" id="ARBA00022692"/>
    </source>
</evidence>
<keyword evidence="3 10" id="KW-0812">Transmembrane</keyword>
<evidence type="ECO:0000259" key="12">
    <source>
        <dbReference type="PROSITE" id="PS50042"/>
    </source>
</evidence>
<evidence type="ECO:0000256" key="7">
    <source>
        <dbReference type="ARBA" id="ARBA00023286"/>
    </source>
</evidence>
<dbReference type="PROSITE" id="PS00888">
    <property type="entry name" value="CNMP_BINDING_1"/>
    <property type="match status" value="1"/>
</dbReference>
<dbReference type="Gene3D" id="2.60.120.10">
    <property type="entry name" value="Jelly Rolls"/>
    <property type="match status" value="1"/>
</dbReference>
<feature type="transmembrane region" description="Helical" evidence="10">
    <location>
        <begin position="138"/>
        <end position="160"/>
    </location>
</feature>
<sequence length="515" mass="58294">MAWRAFASTCAVLHAWVVPIFGLFDPPENSFVMILFRFTWAMLIVDVLVCSCTAKVDRDGDMVSATLSECASSYLRDKRGYIDILALIPFDTRALQDLYSSAPGLLSELAHANRLLVLYRVARWVQHLNGEVVLNMHLMWIAQSLVIGFLGINWMAALWWTVGQMDSNARDGKPSWVEMAARNPQWRHVFEKNTDGTWKRSWEVRYGLACYWVINSALIPEHSHFSVPSFQERWIGKVFFALSQTFLVWVAGSFTSSLANQRANRAVFQRRADVMADFLETSHLSKQLQQRVTRYMNHVWQRTRGIDPFTLLDDLPSTVHAELAMKAYKHLLIKVPLFEGADMAFLRAVCLALRPILFMAGDYIIRKGDLGAEMYLVLHGDVEIVSVDESGRETVLSTMRSGAYFGEISLYLSRPRTVSVRAKTAVDILVLPKHHLDPILKMYPDVHARIMSIAQEHLLKDAVRRGSEQSATAQAADTRFNCTRARLGPASEPKRSAGARSGTEWQKTARVASNR</sequence>
<gene>
    <name evidence="13" type="ORF">BCR44DRAFT_1481952</name>
</gene>
<evidence type="ECO:0000256" key="4">
    <source>
        <dbReference type="ARBA" id="ARBA00022989"/>
    </source>
</evidence>
<evidence type="ECO:0000256" key="1">
    <source>
        <dbReference type="ARBA" id="ARBA00004141"/>
    </source>
</evidence>
<dbReference type="STRING" id="765915.A0A1Y2I4N8"/>
<feature type="region of interest" description="Disordered" evidence="9">
    <location>
        <begin position="483"/>
        <end position="515"/>
    </location>
</feature>
<dbReference type="InterPro" id="IPR014710">
    <property type="entry name" value="RmlC-like_jellyroll"/>
</dbReference>
<dbReference type="GO" id="GO:0016020">
    <property type="term" value="C:membrane"/>
    <property type="evidence" value="ECO:0007669"/>
    <property type="project" value="UniProtKB-SubCell"/>
</dbReference>
<dbReference type="Gene3D" id="1.10.287.70">
    <property type="match status" value="1"/>
</dbReference>
<keyword evidence="6 10" id="KW-0472">Membrane</keyword>
<evidence type="ECO:0000256" key="2">
    <source>
        <dbReference type="ARBA" id="ARBA00022448"/>
    </source>
</evidence>
<evidence type="ECO:0000256" key="6">
    <source>
        <dbReference type="ARBA" id="ARBA00023136"/>
    </source>
</evidence>
<dbReference type="InterPro" id="IPR000595">
    <property type="entry name" value="cNMP-bd_dom"/>
</dbReference>
<dbReference type="AlphaFoldDB" id="A0A1Y2I4N8"/>
<keyword evidence="7" id="KW-1071">Ligand-gated ion channel</keyword>
<dbReference type="Gene3D" id="1.10.287.630">
    <property type="entry name" value="Helix hairpin bin"/>
    <property type="match status" value="1"/>
</dbReference>
<accession>A0A1Y2I4N8</accession>
<evidence type="ECO:0000256" key="9">
    <source>
        <dbReference type="SAM" id="MobiDB-lite"/>
    </source>
</evidence>
<comment type="subcellular location">
    <subcellularLocation>
        <location evidence="1">Membrane</location>
        <topology evidence="1">Multi-pass membrane protein</topology>
    </subcellularLocation>
</comment>
<dbReference type="PANTHER" id="PTHR45638">
    <property type="entry name" value="CYCLIC NUCLEOTIDE-GATED CATION CHANNEL SUBUNIT A"/>
    <property type="match status" value="1"/>
</dbReference>
<protein>
    <submittedName>
        <fullName evidence="13">Cyclic nucleotide-binding-like protein</fullName>
    </submittedName>
</protein>
<evidence type="ECO:0000256" key="5">
    <source>
        <dbReference type="ARBA" id="ARBA00023065"/>
    </source>
</evidence>
<dbReference type="SUPFAM" id="SSF81324">
    <property type="entry name" value="Voltage-gated potassium channels"/>
    <property type="match status" value="1"/>
</dbReference>
<dbReference type="GO" id="GO:0005221">
    <property type="term" value="F:intracellularly cyclic nucleotide-activated monoatomic cation channel activity"/>
    <property type="evidence" value="ECO:0007669"/>
    <property type="project" value="InterPro"/>
</dbReference>
<keyword evidence="2" id="KW-0813">Transport</keyword>
<dbReference type="PANTHER" id="PTHR45638:SF11">
    <property type="entry name" value="CYCLIC NUCLEOTIDE-GATED CATION CHANNEL SUBUNIT A"/>
    <property type="match status" value="1"/>
</dbReference>
<feature type="domain" description="Cyclic nucleotide-binding" evidence="12">
    <location>
        <begin position="337"/>
        <end position="457"/>
    </location>
</feature>
<feature type="chain" id="PRO_5013073385" evidence="11">
    <location>
        <begin position="23"/>
        <end position="515"/>
    </location>
</feature>
<dbReference type="InterPro" id="IPR050866">
    <property type="entry name" value="CNG_cation_channel"/>
</dbReference>